<accession>A0A1H4UVU5</accession>
<dbReference type="OrthoDB" id="4636582at2"/>
<dbReference type="EMBL" id="FNSA01000003">
    <property type="protein sequence ID" value="SEC72548.1"/>
    <property type="molecule type" value="Genomic_DNA"/>
</dbReference>
<reference evidence="2" key="1">
    <citation type="submission" date="2016-10" db="EMBL/GenBank/DDBJ databases">
        <authorList>
            <person name="Varghese N."/>
            <person name="Submissions S."/>
        </authorList>
    </citation>
    <scope>NUCLEOTIDE SEQUENCE [LARGE SCALE GENOMIC DNA]</scope>
    <source>
        <strain evidence="2">DSM 44234</strain>
    </source>
</reference>
<dbReference type="STRING" id="57704.SAMN04489793_3048"/>
<gene>
    <name evidence="1" type="ORF">SAMN04489793_3048</name>
</gene>
<keyword evidence="2" id="KW-1185">Reference proteome</keyword>
<organism evidence="1 2">
    <name type="scientific">Tsukamurella tyrosinosolvens</name>
    <dbReference type="NCBI Taxonomy" id="57704"/>
    <lineage>
        <taxon>Bacteria</taxon>
        <taxon>Bacillati</taxon>
        <taxon>Actinomycetota</taxon>
        <taxon>Actinomycetes</taxon>
        <taxon>Mycobacteriales</taxon>
        <taxon>Tsukamurellaceae</taxon>
        <taxon>Tsukamurella</taxon>
    </lineage>
</organism>
<evidence type="ECO:0000313" key="1">
    <source>
        <dbReference type="EMBL" id="SEC72548.1"/>
    </source>
</evidence>
<name>A0A1H4UVU5_TSUTY</name>
<dbReference type="AlphaFoldDB" id="A0A1H4UVU5"/>
<dbReference type="Proteomes" id="UP000182241">
    <property type="component" value="Unassembled WGS sequence"/>
</dbReference>
<proteinExistence type="predicted"/>
<protein>
    <recommendedName>
        <fullName evidence="3">Glyoxalase-like domain-containing protein</fullName>
    </recommendedName>
</protein>
<sequence length="144" mass="15491">MQLSRITLYTPAPALQHAADAYAAMLDTEPVASSDARGDLVEVTDESGFTIELRPSLPGERPATATRLEFRGRDAAVVAERLHDQTGGVQRHLYGGSWDTVAGNSVRLIGPDEDVSPEERARVGAAIARGELEQELERLTRAPG</sequence>
<dbReference type="RefSeq" id="WP_068740181.1">
    <property type="nucleotide sequence ID" value="NZ_FNSA01000003.1"/>
</dbReference>
<evidence type="ECO:0008006" key="3">
    <source>
        <dbReference type="Google" id="ProtNLM"/>
    </source>
</evidence>
<evidence type="ECO:0000313" key="2">
    <source>
        <dbReference type="Proteomes" id="UP000182241"/>
    </source>
</evidence>